<dbReference type="InterPro" id="IPR018712">
    <property type="entry name" value="Tle1-like_cat"/>
</dbReference>
<dbReference type="Proteomes" id="UP000664203">
    <property type="component" value="Unassembled WGS sequence"/>
</dbReference>
<evidence type="ECO:0000313" key="4">
    <source>
        <dbReference type="Proteomes" id="UP000664203"/>
    </source>
</evidence>
<reference evidence="3" key="1">
    <citation type="submission" date="2021-03" db="EMBL/GenBank/DDBJ databases">
        <authorList>
            <person name="Tagirdzhanova G."/>
        </authorList>
    </citation>
    <scope>NUCLEOTIDE SEQUENCE</scope>
</reference>
<feature type="compositionally biased region" description="Basic and acidic residues" evidence="1">
    <location>
        <begin position="576"/>
        <end position="586"/>
    </location>
</feature>
<protein>
    <recommendedName>
        <fullName evidence="2">T6SS Phospholipase effector Tle1-like catalytic domain-containing protein</fullName>
    </recommendedName>
</protein>
<dbReference type="AlphaFoldDB" id="A0A8H3FUK8"/>
<feature type="region of interest" description="Disordered" evidence="1">
    <location>
        <begin position="563"/>
        <end position="594"/>
    </location>
</feature>
<sequence length="594" mass="67085">MAEQQKFQQHGFVPQSGFSDLKPAPKRLILCCDGTWQASDHGTQDVPSNIAKLSRAIAKTFINENNQAVPQIVHYDAGVATADWIDAKVSGYFGAGVDENVCEAYNFLATNYIPGDEVFFFGFSRGAYTARAIAGLVAEVGICQDIQMSRFWEMYTIYKRKAPATPLEETSWGKFDLNVAEKPAKDLTEEDMITIAKGDKNHTPTKVRKGEGYSWLQYCQKPVDIKVVGVFDTVGALGWPENIFIDVSKWNKPYGFYNTDIHPNIQNAFQALALDEHRKPFTPTLWTLPEGNTTTNLIQCWFPGVHVNVGGGSNDGLKKTPKGDLETMANTTFAWMVDRCRPFLHFEEKSLSWISTQYFEALDKLMGRVAATQKTGWGIGPYQQSFNGIMGVVGGEEIRTPGHYPDKPNSREYIHPVVFHAQQRQNYASKALEGFQRISKGEGKGHKWVKTYYAKDEQSWRDWASSLVTRGNNIKKDARSVTVSLDEFVIPRMVPQQSSFSNDSYYASPFERLLVLRYLWTPDQTQQAFESEEEYRARKNSIIEQQSASQYLLQLDKDNAATKELGPDVDWGTPVAKDKKETKELDPFSPGQRR</sequence>
<name>A0A8H3FUK8_9LECA</name>
<dbReference type="Pfam" id="PF09994">
    <property type="entry name" value="T6SS_Tle1-like_cat"/>
    <property type="match status" value="1"/>
</dbReference>
<keyword evidence="4" id="KW-1185">Reference proteome</keyword>
<proteinExistence type="predicted"/>
<evidence type="ECO:0000313" key="3">
    <source>
        <dbReference type="EMBL" id="CAF9931021.1"/>
    </source>
</evidence>
<dbReference type="PANTHER" id="PTHR33840">
    <property type="match status" value="1"/>
</dbReference>
<evidence type="ECO:0000259" key="2">
    <source>
        <dbReference type="Pfam" id="PF09994"/>
    </source>
</evidence>
<dbReference type="OrthoDB" id="3057168at2759"/>
<comment type="caution">
    <text evidence="3">The sequence shown here is derived from an EMBL/GenBank/DDBJ whole genome shotgun (WGS) entry which is preliminary data.</text>
</comment>
<dbReference type="EMBL" id="CAJPDR010000299">
    <property type="protein sequence ID" value="CAF9931021.1"/>
    <property type="molecule type" value="Genomic_DNA"/>
</dbReference>
<accession>A0A8H3FUK8</accession>
<gene>
    <name evidence="3" type="ORF">ALECFALPRED_004779</name>
</gene>
<organism evidence="3 4">
    <name type="scientific">Alectoria fallacina</name>
    <dbReference type="NCBI Taxonomy" id="1903189"/>
    <lineage>
        <taxon>Eukaryota</taxon>
        <taxon>Fungi</taxon>
        <taxon>Dikarya</taxon>
        <taxon>Ascomycota</taxon>
        <taxon>Pezizomycotina</taxon>
        <taxon>Lecanoromycetes</taxon>
        <taxon>OSLEUM clade</taxon>
        <taxon>Lecanoromycetidae</taxon>
        <taxon>Lecanorales</taxon>
        <taxon>Lecanorineae</taxon>
        <taxon>Parmeliaceae</taxon>
        <taxon>Alectoria</taxon>
    </lineage>
</organism>
<dbReference type="PANTHER" id="PTHR33840:SF16">
    <property type="entry name" value="DUF2235 DOMAIN-CONTAINING PROTEIN"/>
    <property type="match status" value="1"/>
</dbReference>
<feature type="domain" description="T6SS Phospholipase effector Tle1-like catalytic" evidence="2">
    <location>
        <begin position="26"/>
        <end position="338"/>
    </location>
</feature>
<evidence type="ECO:0000256" key="1">
    <source>
        <dbReference type="SAM" id="MobiDB-lite"/>
    </source>
</evidence>